<dbReference type="InterPro" id="IPR001610">
    <property type="entry name" value="PAC"/>
</dbReference>
<dbReference type="Gene3D" id="3.30.70.270">
    <property type="match status" value="1"/>
</dbReference>
<feature type="transmembrane region" description="Helical" evidence="2">
    <location>
        <begin position="137"/>
        <end position="154"/>
    </location>
</feature>
<dbReference type="NCBIfam" id="TIGR00229">
    <property type="entry name" value="sensory_box"/>
    <property type="match status" value="2"/>
</dbReference>
<name>A0A1I6GAY6_9GAMM</name>
<dbReference type="InterPro" id="IPR000160">
    <property type="entry name" value="GGDEF_dom"/>
</dbReference>
<dbReference type="CDD" id="cd01948">
    <property type="entry name" value="EAL"/>
    <property type="match status" value="1"/>
</dbReference>
<dbReference type="SUPFAM" id="SSF55785">
    <property type="entry name" value="PYP-like sensor domain (PAS domain)"/>
    <property type="match status" value="2"/>
</dbReference>
<feature type="domain" description="PAC" evidence="4">
    <location>
        <begin position="415"/>
        <end position="469"/>
    </location>
</feature>
<evidence type="ECO:0000256" key="1">
    <source>
        <dbReference type="ARBA" id="ARBA00001946"/>
    </source>
</evidence>
<dbReference type="SMART" id="SM00091">
    <property type="entry name" value="PAS"/>
    <property type="match status" value="2"/>
</dbReference>
<dbReference type="GO" id="GO:0003824">
    <property type="term" value="F:catalytic activity"/>
    <property type="evidence" value="ECO:0007669"/>
    <property type="project" value="UniProtKB-ARBA"/>
</dbReference>
<feature type="transmembrane region" description="Helical" evidence="2">
    <location>
        <begin position="70"/>
        <end position="88"/>
    </location>
</feature>
<keyword evidence="2" id="KW-0812">Transmembrane</keyword>
<dbReference type="SMART" id="SM00267">
    <property type="entry name" value="GGDEF"/>
    <property type="match status" value="1"/>
</dbReference>
<dbReference type="AlphaFoldDB" id="A0A1I6GAY6"/>
<evidence type="ECO:0000313" key="8">
    <source>
        <dbReference type="Proteomes" id="UP000199290"/>
    </source>
</evidence>
<dbReference type="STRING" id="375760.SAMN04488073_0364"/>
<dbReference type="InterPro" id="IPR001633">
    <property type="entry name" value="EAL_dom"/>
</dbReference>
<dbReference type="Pfam" id="PF00989">
    <property type="entry name" value="PAS"/>
    <property type="match status" value="1"/>
</dbReference>
<dbReference type="Proteomes" id="UP000199290">
    <property type="component" value="Unassembled WGS sequence"/>
</dbReference>
<dbReference type="InterPro" id="IPR035919">
    <property type="entry name" value="EAL_sf"/>
</dbReference>
<dbReference type="InterPro" id="IPR000700">
    <property type="entry name" value="PAS-assoc_C"/>
</dbReference>
<dbReference type="InterPro" id="IPR043128">
    <property type="entry name" value="Rev_trsase/Diguanyl_cyclase"/>
</dbReference>
<keyword evidence="8" id="KW-1185">Reference proteome</keyword>
<dbReference type="Gene3D" id="3.20.20.450">
    <property type="entry name" value="EAL domain"/>
    <property type="match status" value="1"/>
</dbReference>
<dbReference type="Pfam" id="PF00563">
    <property type="entry name" value="EAL"/>
    <property type="match status" value="1"/>
</dbReference>
<feature type="transmembrane region" description="Helical" evidence="2">
    <location>
        <begin position="318"/>
        <end position="336"/>
    </location>
</feature>
<dbReference type="FunFam" id="3.30.70.270:FF:000001">
    <property type="entry name" value="Diguanylate cyclase domain protein"/>
    <property type="match status" value="1"/>
</dbReference>
<dbReference type="PROSITE" id="PS50887">
    <property type="entry name" value="GGDEF"/>
    <property type="match status" value="1"/>
</dbReference>
<dbReference type="InterPro" id="IPR029787">
    <property type="entry name" value="Nucleotide_cyclase"/>
</dbReference>
<feature type="domain" description="GGDEF" evidence="6">
    <location>
        <begin position="749"/>
        <end position="883"/>
    </location>
</feature>
<dbReference type="Pfam" id="PF13426">
    <property type="entry name" value="PAS_9"/>
    <property type="match status" value="1"/>
</dbReference>
<dbReference type="PANTHER" id="PTHR44757">
    <property type="entry name" value="DIGUANYLATE CYCLASE DGCP"/>
    <property type="match status" value="1"/>
</dbReference>
<dbReference type="NCBIfam" id="TIGR00254">
    <property type="entry name" value="GGDEF"/>
    <property type="match status" value="1"/>
</dbReference>
<evidence type="ECO:0000259" key="6">
    <source>
        <dbReference type="PROSITE" id="PS50887"/>
    </source>
</evidence>
<feature type="transmembrane region" description="Helical" evidence="2">
    <location>
        <begin position="95"/>
        <end position="117"/>
    </location>
</feature>
<comment type="cofactor">
    <cofactor evidence="1">
        <name>Mg(2+)</name>
        <dbReference type="ChEBI" id="CHEBI:18420"/>
    </cofactor>
</comment>
<dbReference type="CDD" id="cd00130">
    <property type="entry name" value="PAS"/>
    <property type="match status" value="2"/>
</dbReference>
<dbReference type="PROSITE" id="PS50112">
    <property type="entry name" value="PAS"/>
    <property type="match status" value="2"/>
</dbReference>
<proteinExistence type="predicted"/>
<evidence type="ECO:0000259" key="5">
    <source>
        <dbReference type="PROSITE" id="PS50883"/>
    </source>
</evidence>
<evidence type="ECO:0000256" key="2">
    <source>
        <dbReference type="SAM" id="Phobius"/>
    </source>
</evidence>
<feature type="domain" description="PAS" evidence="3">
    <location>
        <begin position="592"/>
        <end position="637"/>
    </location>
</feature>
<keyword evidence="2" id="KW-1133">Transmembrane helix</keyword>
<dbReference type="InterPro" id="IPR035965">
    <property type="entry name" value="PAS-like_dom_sf"/>
</dbReference>
<dbReference type="SMART" id="SM00052">
    <property type="entry name" value="EAL"/>
    <property type="match status" value="1"/>
</dbReference>
<dbReference type="GO" id="GO:0006355">
    <property type="term" value="P:regulation of DNA-templated transcription"/>
    <property type="evidence" value="ECO:0007669"/>
    <property type="project" value="InterPro"/>
</dbReference>
<dbReference type="InterPro" id="IPR000014">
    <property type="entry name" value="PAS"/>
</dbReference>
<reference evidence="8" key="1">
    <citation type="submission" date="2016-10" db="EMBL/GenBank/DDBJ databases">
        <authorList>
            <person name="Varghese N."/>
            <person name="Submissions S."/>
        </authorList>
    </citation>
    <scope>NUCLEOTIDE SEQUENCE [LARGE SCALE GENOMIC DNA]</scope>
    <source>
        <strain evidence="8">CGMCC 1.6294</strain>
    </source>
</reference>
<evidence type="ECO:0000259" key="3">
    <source>
        <dbReference type="PROSITE" id="PS50112"/>
    </source>
</evidence>
<sequence>MNRRFPLWPATLLLAVLAIAGNALAIQLYYGVHFIFGSIFVLVAIRTLGARQAVMVGLAGALYTSVLWEHYYAVVVFLGECLFVLAFCQRTRRSLFLADSLFWCLLGIPTTLTLYHLGMDIPLKTAFVIAVKQMLNGIFNAAMAGLILCLYYLLKNRISTGYLVSSQIRSILFHTILMTALVSGSVPVLQLAETKQQIQARELERELAESFQRVTRFFATNPDYTQDEWQALKDSMGPDTRIFLYPVSGAPDSRGPTPESGFRVDHVRSTNQPSVIKSWQEGTYQLSGVLETHPTTGVVLSRSARSVSMEMDAASLEFLGYMAMLLALAIVISRGVSNLLTQPIWRLSTLLNSSTNGIITTDIQGRTEWVNQGFVRLSGYELEEIRGRKPGSFLQGPDTDPDTVERIRGHLSQQEPFEEELLNYHREGWPYWIRINCEPLLSEDGRLAGYIAVETDITEQRKIAHLENVGSEALERIAENGRLEDTLFALASSVEDFVPDIRCSIELSASLLGDHCDLNAACYFDVSGGSMAGYCYCETVSPLILDPAKNVIGRLNVFYRGGDIPSKNDCAVFKRAAHIVAIIVERYYADYRLAEAAGVFRHANEGMVVADASGMVLDCNQAFTDITGLDPGHVRGRLALDLLWEMEAVQEPGTEIHVPAPEDQRIRDTWIRHKNGKTSCVRRSVSLVRDKHGDIHRYIYILNDISELKEYQSQLESMAKFDPLTKLPNRALLSDRLQQAMINCERNGSELAVLFIDLDGFKEVNDGHGHAVGDELLRSLARRLRSIMREGDTLARFGGDEFVMVAPVESEVKSCPVLLDRILAAVAQQSRVLGKPVALTASIGVTFYPQADPLDAEQLLRQADQAMYLAKQGGKNQYCFYDADNERAVRDLFKDLKRVEEGLNNEEFELFYQPKVNLRTRQVIGVEALIRWRHPIRGLLGPADFLPVTERHPLSVGIGEWVIRTALAQVRRWRKNGLRLPVSVNIDPFHLVREDFAERLKRLLGEYPETRPGDLEIEIVETSSLENFNAVNKVIQQCRTLGVRFGLDDFGTGYSSLTYLRQLPLDYLKIDMSFVRGMLENPDDLAIVKGVLGLADSLNLPVIAEGVETLQHRNKLMTLGCELGQGYWLSRPVSGEDLEVWMSQWQEALPEMAAVSGNLVGPV</sequence>
<protein>
    <submittedName>
        <fullName evidence="7">PAS domain S-box-containing protein/diguanylate cyclase (GGDEF) domain-containing protein</fullName>
    </submittedName>
</protein>
<dbReference type="EMBL" id="FOYV01000001">
    <property type="protein sequence ID" value="SFR39376.1"/>
    <property type="molecule type" value="Genomic_DNA"/>
</dbReference>
<dbReference type="SUPFAM" id="SSF141868">
    <property type="entry name" value="EAL domain-like"/>
    <property type="match status" value="1"/>
</dbReference>
<dbReference type="InterPro" id="IPR052155">
    <property type="entry name" value="Biofilm_reg_signaling"/>
</dbReference>
<evidence type="ECO:0000313" key="7">
    <source>
        <dbReference type="EMBL" id="SFR39376.1"/>
    </source>
</evidence>
<organism evidence="7 8">
    <name type="scientific">Marinobacter gudaonensis</name>
    <dbReference type="NCBI Taxonomy" id="375760"/>
    <lineage>
        <taxon>Bacteria</taxon>
        <taxon>Pseudomonadati</taxon>
        <taxon>Pseudomonadota</taxon>
        <taxon>Gammaproteobacteria</taxon>
        <taxon>Pseudomonadales</taxon>
        <taxon>Marinobacteraceae</taxon>
        <taxon>Marinobacter</taxon>
    </lineage>
</organism>
<dbReference type="Pfam" id="PF00990">
    <property type="entry name" value="GGDEF"/>
    <property type="match status" value="1"/>
</dbReference>
<dbReference type="SMART" id="SM00086">
    <property type="entry name" value="PAC"/>
    <property type="match status" value="2"/>
</dbReference>
<feature type="domain" description="PAC" evidence="4">
    <location>
        <begin position="665"/>
        <end position="717"/>
    </location>
</feature>
<gene>
    <name evidence="7" type="ORF">SAMN04488073_0364</name>
</gene>
<dbReference type="PROSITE" id="PS50883">
    <property type="entry name" value="EAL"/>
    <property type="match status" value="1"/>
</dbReference>
<dbReference type="PROSITE" id="PS50113">
    <property type="entry name" value="PAC"/>
    <property type="match status" value="2"/>
</dbReference>
<dbReference type="PANTHER" id="PTHR44757:SF2">
    <property type="entry name" value="BIOFILM ARCHITECTURE MAINTENANCE PROTEIN MBAA"/>
    <property type="match status" value="1"/>
</dbReference>
<dbReference type="CDD" id="cd01949">
    <property type="entry name" value="GGDEF"/>
    <property type="match status" value="1"/>
</dbReference>
<keyword evidence="2" id="KW-0472">Membrane</keyword>
<accession>A0A1I6GAY6</accession>
<dbReference type="Gene3D" id="3.30.450.20">
    <property type="entry name" value="PAS domain"/>
    <property type="match status" value="2"/>
</dbReference>
<feature type="domain" description="EAL" evidence="5">
    <location>
        <begin position="892"/>
        <end position="1146"/>
    </location>
</feature>
<feature type="domain" description="PAS" evidence="3">
    <location>
        <begin position="346"/>
        <end position="414"/>
    </location>
</feature>
<dbReference type="InterPro" id="IPR013767">
    <property type="entry name" value="PAS_fold"/>
</dbReference>
<evidence type="ECO:0000259" key="4">
    <source>
        <dbReference type="PROSITE" id="PS50113"/>
    </source>
</evidence>
<dbReference type="SUPFAM" id="SSF55073">
    <property type="entry name" value="Nucleotide cyclase"/>
    <property type="match status" value="1"/>
</dbReference>